<accession>A0AA39QD88</accession>
<keyword evidence="2" id="KW-1185">Reference proteome</keyword>
<comment type="caution">
    <text evidence="1">The sequence shown here is derived from an EMBL/GenBank/DDBJ whole genome shotgun (WGS) entry which is preliminary data.</text>
</comment>
<organism evidence="1 2">
    <name type="scientific">Armillaria luteobubalina</name>
    <dbReference type="NCBI Taxonomy" id="153913"/>
    <lineage>
        <taxon>Eukaryota</taxon>
        <taxon>Fungi</taxon>
        <taxon>Dikarya</taxon>
        <taxon>Basidiomycota</taxon>
        <taxon>Agaricomycotina</taxon>
        <taxon>Agaricomycetes</taxon>
        <taxon>Agaricomycetidae</taxon>
        <taxon>Agaricales</taxon>
        <taxon>Marasmiineae</taxon>
        <taxon>Physalacriaceae</taxon>
        <taxon>Armillaria</taxon>
    </lineage>
</organism>
<dbReference type="AlphaFoldDB" id="A0AA39QD88"/>
<evidence type="ECO:0000313" key="1">
    <source>
        <dbReference type="EMBL" id="KAK0499955.1"/>
    </source>
</evidence>
<dbReference type="EMBL" id="JAUEPU010000008">
    <property type="protein sequence ID" value="KAK0499955.1"/>
    <property type="molecule type" value="Genomic_DNA"/>
</dbReference>
<reference evidence="1" key="1">
    <citation type="submission" date="2023-06" db="EMBL/GenBank/DDBJ databases">
        <authorList>
            <consortium name="Lawrence Berkeley National Laboratory"/>
            <person name="Ahrendt S."/>
            <person name="Sahu N."/>
            <person name="Indic B."/>
            <person name="Wong-Bajracharya J."/>
            <person name="Merenyi Z."/>
            <person name="Ke H.-M."/>
            <person name="Monk M."/>
            <person name="Kocsube S."/>
            <person name="Drula E."/>
            <person name="Lipzen A."/>
            <person name="Balint B."/>
            <person name="Henrissat B."/>
            <person name="Andreopoulos B."/>
            <person name="Martin F.M."/>
            <person name="Harder C.B."/>
            <person name="Rigling D."/>
            <person name="Ford K.L."/>
            <person name="Foster G.D."/>
            <person name="Pangilinan J."/>
            <person name="Papanicolaou A."/>
            <person name="Barry K."/>
            <person name="LaButti K."/>
            <person name="Viragh M."/>
            <person name="Koriabine M."/>
            <person name="Yan M."/>
            <person name="Riley R."/>
            <person name="Champramary S."/>
            <person name="Plett K.L."/>
            <person name="Tsai I.J."/>
            <person name="Slot J."/>
            <person name="Sipos G."/>
            <person name="Plett J."/>
            <person name="Nagy L.G."/>
            <person name="Grigoriev I.V."/>
        </authorList>
    </citation>
    <scope>NUCLEOTIDE SEQUENCE</scope>
    <source>
        <strain evidence="1">HWK02</strain>
    </source>
</reference>
<evidence type="ECO:0000313" key="2">
    <source>
        <dbReference type="Proteomes" id="UP001175228"/>
    </source>
</evidence>
<sequence length="141" mass="16212">MRKSPISELTYWTLIHRLVMPAFQTPHLEGRHTLRRLFDSWEEPADSSMILCRHEHGKPRLVLYAGLLHGITVGSTYEIFGMDLSDLQHPLATVTIDKVETFTSLLVPLDPVFLVSNKNRRVWYARLLKASGANFHQYPAE</sequence>
<dbReference type="Proteomes" id="UP001175228">
    <property type="component" value="Unassembled WGS sequence"/>
</dbReference>
<proteinExistence type="predicted"/>
<protein>
    <submittedName>
        <fullName evidence="1">Uncharacterized protein</fullName>
    </submittedName>
</protein>
<gene>
    <name evidence="1" type="ORF">EDD18DRAFT_1437283</name>
</gene>
<name>A0AA39QD88_9AGAR</name>